<dbReference type="EMBL" id="JMPJ01000068">
    <property type="protein sequence ID" value="KFC78404.1"/>
    <property type="molecule type" value="Genomic_DNA"/>
</dbReference>
<dbReference type="GeneID" id="78383176"/>
<dbReference type="Gene3D" id="3.40.50.2000">
    <property type="entry name" value="Glycogen Phosphorylase B"/>
    <property type="match status" value="2"/>
</dbReference>
<dbReference type="AlphaFoldDB" id="A0A085G3V9"/>
<dbReference type="OrthoDB" id="9795746at2"/>
<accession>A0A085G3V9</accession>
<gene>
    <name evidence="2" type="ORF">GEAM_3738</name>
</gene>
<comment type="caution">
    <text evidence="2">The sequence shown here is derived from an EMBL/GenBank/DDBJ whole genome shotgun (WGS) entry which is preliminary data.</text>
</comment>
<keyword evidence="2" id="KW-0808">Transferase</keyword>
<protein>
    <submittedName>
        <fullName evidence="2">Group 1 glycosyltransferase</fullName>
    </submittedName>
</protein>
<dbReference type="eggNOG" id="COG0438">
    <property type="taxonomic scope" value="Bacteria"/>
</dbReference>
<dbReference type="RefSeq" id="WP_034794539.1">
    <property type="nucleotide sequence ID" value="NZ_JMPJ01000068.1"/>
</dbReference>
<sequence>MKKLHVINLEKMGGVERLFLQYINNDPDNINEILCINSQVGGEIEKKLAGKKVSYANRIFNGFSTRYPQFLRKFVLKHKIEKANADVIVVWDLVPVLAAKPKRGKFIYYDHGCSWRYPKNSKTLGFFAMLDGVMSASWASKRVMELRFNLPIACEVVPNRIETPPGVHFEAKTLPETVRIGTASRLVTLKGISVSLLMMRELLNRGHKVKLEIAGKGPDRQLLEELTERLELNNHVTFSGFQDNVSEFFNRTDVYMSTPVTEPFGLSCVEALYFSVPVVFPFVDGQPEAVKDKECGLGLVPKISFEEHQKLTGIKIDFPYEVYDPLADKLVTPKLLCHIECADAVEQMINESNYQKLRENAHKFTTQSLDYSAFKKQFEAILARYVAEE</sequence>
<keyword evidence="3" id="KW-1185">Reference proteome</keyword>
<dbReference type="SUPFAM" id="SSF53756">
    <property type="entry name" value="UDP-Glycosyltransferase/glycogen phosphorylase"/>
    <property type="match status" value="1"/>
</dbReference>
<organism evidence="2 3">
    <name type="scientific">Ewingella americana (strain ATCC 33852 / DSM 4580 / CCUG 14506 / JCM 5911 / LMG 7869 / NCTC 12157 / CDC 1468-78)</name>
    <dbReference type="NCBI Taxonomy" id="910964"/>
    <lineage>
        <taxon>Bacteria</taxon>
        <taxon>Pseudomonadati</taxon>
        <taxon>Pseudomonadota</taxon>
        <taxon>Gammaproteobacteria</taxon>
        <taxon>Enterobacterales</taxon>
        <taxon>Yersiniaceae</taxon>
        <taxon>Ewingella</taxon>
    </lineage>
</organism>
<evidence type="ECO:0000313" key="3">
    <source>
        <dbReference type="Proteomes" id="UP000028640"/>
    </source>
</evidence>
<reference evidence="2 3" key="1">
    <citation type="submission" date="2014-05" db="EMBL/GenBank/DDBJ databases">
        <title>ATOL: Assembling a taxonomically balanced genome-scale reconstruction of the evolutionary history of the Enterobacteriaceae.</title>
        <authorList>
            <person name="Plunkett G.III."/>
            <person name="Neeno-Eckwall E.C."/>
            <person name="Glasner J.D."/>
            <person name="Perna N.T."/>
        </authorList>
    </citation>
    <scope>NUCLEOTIDE SEQUENCE [LARGE SCALE GENOMIC DNA]</scope>
    <source>
        <strain evidence="2 3">ATCC 33852</strain>
    </source>
</reference>
<evidence type="ECO:0000259" key="1">
    <source>
        <dbReference type="Pfam" id="PF00534"/>
    </source>
</evidence>
<proteinExistence type="predicted"/>
<dbReference type="STRING" id="910964.GEAM_3738"/>
<feature type="domain" description="Glycosyl transferase family 1" evidence="1">
    <location>
        <begin position="180"/>
        <end position="302"/>
    </location>
</feature>
<dbReference type="Proteomes" id="UP000028640">
    <property type="component" value="Unassembled WGS sequence"/>
</dbReference>
<evidence type="ECO:0000313" key="2">
    <source>
        <dbReference type="EMBL" id="KFC78404.1"/>
    </source>
</evidence>
<name>A0A085G3V9_EWIA3</name>
<dbReference type="PANTHER" id="PTHR12526">
    <property type="entry name" value="GLYCOSYLTRANSFERASE"/>
    <property type="match status" value="1"/>
</dbReference>
<dbReference type="GO" id="GO:0016757">
    <property type="term" value="F:glycosyltransferase activity"/>
    <property type="evidence" value="ECO:0007669"/>
    <property type="project" value="InterPro"/>
</dbReference>
<dbReference type="InterPro" id="IPR001296">
    <property type="entry name" value="Glyco_trans_1"/>
</dbReference>
<dbReference type="Pfam" id="PF00534">
    <property type="entry name" value="Glycos_transf_1"/>
    <property type="match status" value="1"/>
</dbReference>
<dbReference type="GO" id="GO:1901135">
    <property type="term" value="P:carbohydrate derivative metabolic process"/>
    <property type="evidence" value="ECO:0007669"/>
    <property type="project" value="UniProtKB-ARBA"/>
</dbReference>